<protein>
    <submittedName>
        <fullName evidence="2">Uncharacterized protein</fullName>
    </submittedName>
</protein>
<dbReference type="Proteomes" id="UP001146351">
    <property type="component" value="Unassembled WGS sequence"/>
</dbReference>
<accession>A0A9W9LSH9</accession>
<keyword evidence="3" id="KW-1185">Reference proteome</keyword>
<proteinExistence type="predicted"/>
<reference evidence="2" key="2">
    <citation type="journal article" date="2023" name="IMA Fungus">
        <title>Comparative genomic study of the Penicillium genus elucidates a diverse pangenome and 15 lateral gene transfer events.</title>
        <authorList>
            <person name="Petersen C."/>
            <person name="Sorensen T."/>
            <person name="Nielsen M.R."/>
            <person name="Sondergaard T.E."/>
            <person name="Sorensen J.L."/>
            <person name="Fitzpatrick D.A."/>
            <person name="Frisvad J.C."/>
            <person name="Nielsen K.L."/>
        </authorList>
    </citation>
    <scope>NUCLEOTIDE SEQUENCE</scope>
    <source>
        <strain evidence="2">IBT 21917</strain>
    </source>
</reference>
<organism evidence="2 3">
    <name type="scientific">Penicillium capsulatum</name>
    <dbReference type="NCBI Taxonomy" id="69766"/>
    <lineage>
        <taxon>Eukaryota</taxon>
        <taxon>Fungi</taxon>
        <taxon>Dikarya</taxon>
        <taxon>Ascomycota</taxon>
        <taxon>Pezizomycotina</taxon>
        <taxon>Eurotiomycetes</taxon>
        <taxon>Eurotiomycetidae</taxon>
        <taxon>Eurotiales</taxon>
        <taxon>Aspergillaceae</taxon>
        <taxon>Penicillium</taxon>
    </lineage>
</organism>
<evidence type="ECO:0000256" key="1">
    <source>
        <dbReference type="SAM" id="MobiDB-lite"/>
    </source>
</evidence>
<name>A0A9W9LSH9_9EURO</name>
<comment type="caution">
    <text evidence="2">The sequence shown here is derived from an EMBL/GenBank/DDBJ whole genome shotgun (WGS) entry which is preliminary data.</text>
</comment>
<dbReference type="OrthoDB" id="3641178at2759"/>
<reference evidence="2" key="1">
    <citation type="submission" date="2022-11" db="EMBL/GenBank/DDBJ databases">
        <authorList>
            <person name="Petersen C."/>
        </authorList>
    </citation>
    <scope>NUCLEOTIDE SEQUENCE</scope>
    <source>
        <strain evidence="2">IBT 21917</strain>
    </source>
</reference>
<evidence type="ECO:0000313" key="2">
    <source>
        <dbReference type="EMBL" id="KAJ5173440.1"/>
    </source>
</evidence>
<dbReference type="EMBL" id="JAPQKO010000003">
    <property type="protein sequence ID" value="KAJ5173440.1"/>
    <property type="molecule type" value="Genomic_DNA"/>
</dbReference>
<feature type="region of interest" description="Disordered" evidence="1">
    <location>
        <begin position="228"/>
        <end position="247"/>
    </location>
</feature>
<sequence>MYAAICYEFLGQAAHIFSNNKISFLTQALDHFVGADGAFPAPIILPRLPIVEDESRPATPTCSEDSLDSLDTLVNLDTLGDFNRPENAFVPEPGSMVEQLLRVIDSALLSLDDDPFFDDDEMDYEHPFSRALMDLAAKTAIGPLETRIPLAPSRVPIVSEDPTKKELVPRPLRIDNIAKLKASPAKITGKLATSDVQCNGTGRYRPPRLPLKIITANGPNVDVSAVKSKPSNSSMPVLPHPLPAQPDSITTDPTKELQVAKCIEDIDPVSAARIVRSNRGIALLHDLISTNIAEIHRHIDQVTEVQRARRARKIQRAASFWSFRPIQSGESTTPSEREPALDEFGNILVKETRSERIARLRAEGWKTVGLRSPRSTWKGARYYQEFCAMVLNELYLDN</sequence>
<dbReference type="AlphaFoldDB" id="A0A9W9LSH9"/>
<gene>
    <name evidence="2" type="ORF">N7492_006033</name>
</gene>
<evidence type="ECO:0000313" key="3">
    <source>
        <dbReference type="Proteomes" id="UP001146351"/>
    </source>
</evidence>